<evidence type="ECO:0000256" key="1">
    <source>
        <dbReference type="ARBA" id="ARBA00022676"/>
    </source>
</evidence>
<feature type="region of interest" description="Disordered" evidence="3">
    <location>
        <begin position="1"/>
        <end position="43"/>
    </location>
</feature>
<accession>F1Z8H4</accession>
<keyword evidence="1" id="KW-0328">Glycosyltransferase</keyword>
<dbReference type="EMBL" id="AEWJ01000037">
    <property type="protein sequence ID" value="EGD59051.1"/>
    <property type="molecule type" value="Genomic_DNA"/>
</dbReference>
<sequence length="411" mass="45034">MSGGGMAAALSECPTARQHRDGREAASFDPHSPRRAVEWREAERDVTGTDGPIRVFVHLAANKDAGEWRRAWQSGELVGVNDETPYGYGRAEQMGCALAFSESAGRGLLKAGLRLALRVVLGFDFLHAWNQRRAIARADIVWTHTESQALAVAAVLLLTGAKTKLLGQVVWLIDRWPHLGPLHRMVFRRLVARIDVMTFHSRANYERARVLFPETDLRIVPFGIPTETAHQPHTRGKGPLHVLALGNDRDRDWQTLAQAVSGEVDMDLLILSGEAPAGLARGQDNIRVRRARTNEELRREYEAADVVCVPLRPNLHASGATVVQEAVLAGVPVVATDVGGLDLYFSSHEIAYVPPGDPVALREMLRSIAEDPDAALARATAAQARLCDSGKLGAEAYIAHHVRISRELVCR</sequence>
<reference evidence="4 5" key="1">
    <citation type="journal article" date="2012" name="J. Bacteriol.">
        <title>Draft Genome Sequence of Novosphingobium nitrogenifigens Y88T.</title>
        <authorList>
            <person name="Strabala T.J."/>
            <person name="Macdonald L."/>
            <person name="Liu V."/>
            <person name="Smit A.M."/>
        </authorList>
    </citation>
    <scope>NUCLEOTIDE SEQUENCE [LARGE SCALE GENOMIC DNA]</scope>
    <source>
        <strain evidence="4 5">DSM 19370</strain>
    </source>
</reference>
<keyword evidence="2 4" id="KW-0808">Transferase</keyword>
<dbReference type="InParanoid" id="F1Z8H4"/>
<dbReference type="Pfam" id="PF13692">
    <property type="entry name" value="Glyco_trans_1_4"/>
    <property type="match status" value="1"/>
</dbReference>
<dbReference type="STRING" id="983920.Y88_1113"/>
<evidence type="ECO:0000256" key="3">
    <source>
        <dbReference type="SAM" id="MobiDB-lite"/>
    </source>
</evidence>
<name>F1Z8H4_9SPHN</name>
<dbReference type="SUPFAM" id="SSF53756">
    <property type="entry name" value="UDP-Glycosyltransferase/glycogen phosphorylase"/>
    <property type="match status" value="1"/>
</dbReference>
<organism evidence="4 5">
    <name type="scientific">Novosphingobium nitrogenifigens DSM 19370</name>
    <dbReference type="NCBI Taxonomy" id="983920"/>
    <lineage>
        <taxon>Bacteria</taxon>
        <taxon>Pseudomonadati</taxon>
        <taxon>Pseudomonadota</taxon>
        <taxon>Alphaproteobacteria</taxon>
        <taxon>Sphingomonadales</taxon>
        <taxon>Sphingomonadaceae</taxon>
        <taxon>Novosphingobium</taxon>
    </lineage>
</organism>
<dbReference type="GO" id="GO:0016757">
    <property type="term" value="F:glycosyltransferase activity"/>
    <property type="evidence" value="ECO:0007669"/>
    <property type="project" value="UniProtKB-KW"/>
</dbReference>
<dbReference type="PANTHER" id="PTHR12526">
    <property type="entry name" value="GLYCOSYLTRANSFERASE"/>
    <property type="match status" value="1"/>
</dbReference>
<comment type="caution">
    <text evidence="4">The sequence shown here is derived from an EMBL/GenBank/DDBJ whole genome shotgun (WGS) entry which is preliminary data.</text>
</comment>
<dbReference type="AlphaFoldDB" id="F1Z8H4"/>
<protein>
    <submittedName>
        <fullName evidence="4">Putative glycosyl transferase</fullName>
    </submittedName>
</protein>
<gene>
    <name evidence="4" type="ORF">Y88_1113</name>
</gene>
<dbReference type="HOGENOM" id="CLU_723225_0_0_5"/>
<evidence type="ECO:0000313" key="4">
    <source>
        <dbReference type="EMBL" id="EGD59051.1"/>
    </source>
</evidence>
<dbReference type="eggNOG" id="COG0438">
    <property type="taxonomic scope" value="Bacteria"/>
</dbReference>
<evidence type="ECO:0000313" key="5">
    <source>
        <dbReference type="Proteomes" id="UP000004728"/>
    </source>
</evidence>
<evidence type="ECO:0000256" key="2">
    <source>
        <dbReference type="ARBA" id="ARBA00022679"/>
    </source>
</evidence>
<dbReference type="Gene3D" id="3.40.50.2000">
    <property type="entry name" value="Glycogen Phosphorylase B"/>
    <property type="match status" value="2"/>
</dbReference>
<feature type="compositionally biased region" description="Basic and acidic residues" evidence="3">
    <location>
        <begin position="18"/>
        <end position="43"/>
    </location>
</feature>
<dbReference type="RefSeq" id="WP_008065674.1">
    <property type="nucleotide sequence ID" value="NZ_AQWK01000001.1"/>
</dbReference>
<keyword evidence="5" id="KW-1185">Reference proteome</keyword>
<dbReference type="PANTHER" id="PTHR12526:SF510">
    <property type="entry name" value="D-INOSITOL 3-PHOSPHATE GLYCOSYLTRANSFERASE"/>
    <property type="match status" value="1"/>
</dbReference>
<dbReference type="Proteomes" id="UP000004728">
    <property type="component" value="Unassembled WGS sequence"/>
</dbReference>
<dbReference type="OrthoDB" id="8404680at2"/>
<proteinExistence type="predicted"/>